<protein>
    <submittedName>
        <fullName evidence="13">Phosphohydrolase</fullName>
    </submittedName>
</protein>
<dbReference type="Proteomes" id="UP000235914">
    <property type="component" value="Unassembled WGS sequence"/>
</dbReference>
<dbReference type="Gene3D" id="3.30.460.10">
    <property type="entry name" value="Beta Polymerase, domain 2"/>
    <property type="match status" value="1"/>
</dbReference>
<dbReference type="CDD" id="cd05398">
    <property type="entry name" value="NT_ClassII-CCAase"/>
    <property type="match status" value="1"/>
</dbReference>
<dbReference type="GO" id="GO:0046872">
    <property type="term" value="F:metal ion binding"/>
    <property type="evidence" value="ECO:0007669"/>
    <property type="project" value="UniProtKB-KW"/>
</dbReference>
<comment type="caution">
    <text evidence="13">The sequence shown here is derived from an EMBL/GenBank/DDBJ whole genome shotgun (WGS) entry which is preliminary data.</text>
</comment>
<dbReference type="Pfam" id="PF12627">
    <property type="entry name" value="PolyA_pol_RNAbd"/>
    <property type="match status" value="1"/>
</dbReference>
<evidence type="ECO:0000256" key="7">
    <source>
        <dbReference type="ARBA" id="ARBA00022842"/>
    </source>
</evidence>
<evidence type="ECO:0000256" key="9">
    <source>
        <dbReference type="RuleBase" id="RU003953"/>
    </source>
</evidence>
<dbReference type="PANTHER" id="PTHR46173:SF1">
    <property type="entry name" value="CCA TRNA NUCLEOTIDYLTRANSFERASE 1, MITOCHONDRIAL"/>
    <property type="match status" value="1"/>
</dbReference>
<evidence type="ECO:0000313" key="14">
    <source>
        <dbReference type="Proteomes" id="UP000235914"/>
    </source>
</evidence>
<dbReference type="InterPro" id="IPR050264">
    <property type="entry name" value="Bact_CCA-adding_enz_type3_sf"/>
</dbReference>
<dbReference type="InterPro" id="IPR043519">
    <property type="entry name" value="NT_sf"/>
</dbReference>
<comment type="similarity">
    <text evidence="9">Belongs to the tRNA nucleotidyltransferase/poly(A) polymerase family.</text>
</comment>
<gene>
    <name evidence="13" type="ORF">CXU09_01385</name>
</gene>
<dbReference type="PANTHER" id="PTHR46173">
    <property type="entry name" value="CCA TRNA NUCLEOTIDYLTRANSFERASE 1, MITOCHONDRIAL"/>
    <property type="match status" value="1"/>
</dbReference>
<keyword evidence="8 9" id="KW-0694">RNA-binding</keyword>
<feature type="domain" description="tRNA nucleotidyltransferase/poly(A) polymerase RNA and SrmB- binding" evidence="11">
    <location>
        <begin position="180"/>
        <end position="237"/>
    </location>
</feature>
<dbReference type="NCBIfam" id="TIGR00277">
    <property type="entry name" value="HDIG"/>
    <property type="match status" value="1"/>
</dbReference>
<dbReference type="InterPro" id="IPR006675">
    <property type="entry name" value="HDIG_dom"/>
</dbReference>
<dbReference type="CDD" id="cd00077">
    <property type="entry name" value="HDc"/>
    <property type="match status" value="1"/>
</dbReference>
<evidence type="ECO:0000256" key="3">
    <source>
        <dbReference type="ARBA" id="ARBA00022694"/>
    </source>
</evidence>
<sequence>MIRFMEGILLRKAAEDVARVLSGAGHTVYFVGGCVRDRLLGYSVKDIDIATSARPDEVLRLFPDAWEVGAAFGVVLVRREGFSFEVATFRRDGSYSDGRRPESVCFTDAEEDARRRDFTMNGLFEDPFSSPPGRVVDYVGGVEDIRARVLRCIGEPDRRFEEDSLRLMRAVRFAVTREVQVEKETCSSIFRNAPLLARIAPERIREELDRILLSPGRKRGVKMLVETGLMKHIIPEIYDMMGCTQPPQWHPEGDVYTHTLMMLDALGRDGSPVSLELALGVLLHDIGKPSCRQVDETGRIRFSGHDKEGSSMARVILRRLKYSNAVVDAVCSMVERHMRFINVRQMRKSTLRMFMNTPHFRDELELHRLDCLSSNGLMDNWQFVREFMDSYRNAPLVPPPLVTGRDLVNLGLSPGPDFGKWLSRLQELQLEGALRTRKEALLQLGQIAPVEQNALAEYLKKLAL</sequence>
<dbReference type="InterPro" id="IPR002646">
    <property type="entry name" value="PolA_pol_head_dom"/>
</dbReference>
<dbReference type="GO" id="GO:0000166">
    <property type="term" value="F:nucleotide binding"/>
    <property type="evidence" value="ECO:0007669"/>
    <property type="project" value="UniProtKB-KW"/>
</dbReference>
<keyword evidence="7" id="KW-0460">Magnesium</keyword>
<dbReference type="Pfam" id="PF01743">
    <property type="entry name" value="PolyA_pol"/>
    <property type="match status" value="1"/>
</dbReference>
<dbReference type="Gene3D" id="1.10.3090.10">
    <property type="entry name" value="cca-adding enzyme, domain 2"/>
    <property type="match status" value="1"/>
</dbReference>
<feature type="domain" description="CCA-adding enzyme C-terminal" evidence="12">
    <location>
        <begin position="313"/>
        <end position="443"/>
    </location>
</feature>
<keyword evidence="4" id="KW-0548">Nucleotidyltransferase</keyword>
<organism evidence="13 14">
    <name type="scientific">Akkermansia muciniphila</name>
    <dbReference type="NCBI Taxonomy" id="239935"/>
    <lineage>
        <taxon>Bacteria</taxon>
        <taxon>Pseudomonadati</taxon>
        <taxon>Verrucomicrobiota</taxon>
        <taxon>Verrucomicrobiia</taxon>
        <taxon>Verrucomicrobiales</taxon>
        <taxon>Akkermansiaceae</taxon>
        <taxon>Akkermansia</taxon>
    </lineage>
</organism>
<evidence type="ECO:0000256" key="4">
    <source>
        <dbReference type="ARBA" id="ARBA00022695"/>
    </source>
</evidence>
<dbReference type="GO" id="GO:0016779">
    <property type="term" value="F:nucleotidyltransferase activity"/>
    <property type="evidence" value="ECO:0007669"/>
    <property type="project" value="UniProtKB-KW"/>
</dbReference>
<evidence type="ECO:0000256" key="5">
    <source>
        <dbReference type="ARBA" id="ARBA00022723"/>
    </source>
</evidence>
<dbReference type="EMBL" id="PJKN01000001">
    <property type="protein sequence ID" value="PNC57745.1"/>
    <property type="molecule type" value="Genomic_DNA"/>
</dbReference>
<dbReference type="AlphaFoldDB" id="A0AAP8NN26"/>
<keyword evidence="3" id="KW-0819">tRNA processing</keyword>
<evidence type="ECO:0000313" key="13">
    <source>
        <dbReference type="EMBL" id="PNC57745.1"/>
    </source>
</evidence>
<dbReference type="GO" id="GO:0008033">
    <property type="term" value="P:tRNA processing"/>
    <property type="evidence" value="ECO:0007669"/>
    <property type="project" value="UniProtKB-KW"/>
</dbReference>
<dbReference type="PROSITE" id="PS51257">
    <property type="entry name" value="PROKAR_LIPOPROTEIN"/>
    <property type="match status" value="1"/>
</dbReference>
<proteinExistence type="inferred from homology"/>
<dbReference type="InterPro" id="IPR032828">
    <property type="entry name" value="PolyA_RNA-bd"/>
</dbReference>
<dbReference type="SUPFAM" id="SSF81891">
    <property type="entry name" value="Poly A polymerase C-terminal region-like"/>
    <property type="match status" value="1"/>
</dbReference>
<reference evidence="13 14" key="1">
    <citation type="journal article" date="2017" name="BMC Genomics">
        <title>Genome sequencing of 39 Akkermansia muciniphila isolates reveals its population structure, genomic and functional diverisity, and global distribution in mammalian gut microbiotas.</title>
        <authorList>
            <person name="Guo X."/>
            <person name="Li S."/>
            <person name="Zhang J."/>
            <person name="Wu F."/>
            <person name="Li X."/>
            <person name="Wu D."/>
            <person name="Zhang M."/>
            <person name="Ou Z."/>
            <person name="Jie Z."/>
            <person name="Yan Q."/>
            <person name="Li P."/>
            <person name="Yi J."/>
            <person name="Peng Y."/>
        </authorList>
    </citation>
    <scope>NUCLEOTIDE SEQUENCE [LARGE SCALE GENOMIC DNA]</scope>
    <source>
        <strain evidence="13 14">GP43</strain>
    </source>
</reference>
<evidence type="ECO:0000259" key="12">
    <source>
        <dbReference type="Pfam" id="PF13735"/>
    </source>
</evidence>
<keyword evidence="6" id="KW-0547">Nucleotide-binding</keyword>
<evidence type="ECO:0000256" key="1">
    <source>
        <dbReference type="ARBA" id="ARBA00001946"/>
    </source>
</evidence>
<accession>A0AAP8NN26</accession>
<feature type="domain" description="Poly A polymerase head" evidence="10">
    <location>
        <begin position="28"/>
        <end position="151"/>
    </location>
</feature>
<evidence type="ECO:0000256" key="2">
    <source>
        <dbReference type="ARBA" id="ARBA00022679"/>
    </source>
</evidence>
<dbReference type="InterPro" id="IPR003607">
    <property type="entry name" value="HD/PDEase_dom"/>
</dbReference>
<evidence type="ECO:0000259" key="10">
    <source>
        <dbReference type="Pfam" id="PF01743"/>
    </source>
</evidence>
<dbReference type="SUPFAM" id="SSF81301">
    <property type="entry name" value="Nucleotidyltransferase"/>
    <property type="match status" value="1"/>
</dbReference>
<dbReference type="Pfam" id="PF13735">
    <property type="entry name" value="tRNA_NucTran2_2"/>
    <property type="match status" value="1"/>
</dbReference>
<dbReference type="GO" id="GO:0000049">
    <property type="term" value="F:tRNA binding"/>
    <property type="evidence" value="ECO:0007669"/>
    <property type="project" value="TreeGrafter"/>
</dbReference>
<evidence type="ECO:0000256" key="6">
    <source>
        <dbReference type="ARBA" id="ARBA00022741"/>
    </source>
</evidence>
<dbReference type="InterPro" id="IPR032810">
    <property type="entry name" value="CCA-adding_enz_C"/>
</dbReference>
<evidence type="ECO:0000256" key="8">
    <source>
        <dbReference type="ARBA" id="ARBA00022884"/>
    </source>
</evidence>
<keyword evidence="5" id="KW-0479">Metal-binding</keyword>
<comment type="cofactor">
    <cofactor evidence="1">
        <name>Mg(2+)</name>
        <dbReference type="ChEBI" id="CHEBI:18420"/>
    </cofactor>
</comment>
<evidence type="ECO:0000259" key="11">
    <source>
        <dbReference type="Pfam" id="PF12627"/>
    </source>
</evidence>
<keyword evidence="2 9" id="KW-0808">Transferase</keyword>
<name>A0AAP8NN26_9BACT</name>